<evidence type="ECO:0000313" key="10">
    <source>
        <dbReference type="Proteomes" id="UP000708208"/>
    </source>
</evidence>
<keyword evidence="5" id="KW-1278">Translocase</keyword>
<evidence type="ECO:0000256" key="7">
    <source>
        <dbReference type="ARBA" id="ARBA00023136"/>
    </source>
</evidence>
<evidence type="ECO:0000256" key="3">
    <source>
        <dbReference type="ARBA" id="ARBA00022741"/>
    </source>
</evidence>
<dbReference type="AlphaFoldDB" id="A0A8J2L392"/>
<dbReference type="PANTHER" id="PTHR43294:SF15">
    <property type="entry name" value="SODIUM_POTASSIUM-TRANSPORTING ATPASE SUBUNIT ALPHA-3"/>
    <property type="match status" value="1"/>
</dbReference>
<feature type="transmembrane region" description="Helical" evidence="8">
    <location>
        <begin position="7"/>
        <end position="31"/>
    </location>
</feature>
<reference evidence="9" key="1">
    <citation type="submission" date="2021-06" db="EMBL/GenBank/DDBJ databases">
        <authorList>
            <person name="Hodson N. C."/>
            <person name="Mongue J. A."/>
            <person name="Jaron S. K."/>
        </authorList>
    </citation>
    <scope>NUCLEOTIDE SEQUENCE</scope>
</reference>
<dbReference type="GO" id="GO:0016887">
    <property type="term" value="F:ATP hydrolysis activity"/>
    <property type="evidence" value="ECO:0007669"/>
    <property type="project" value="InterPro"/>
</dbReference>
<proteinExistence type="predicted"/>
<keyword evidence="6 8" id="KW-1133">Transmembrane helix</keyword>
<dbReference type="FunFam" id="1.20.1110.10:FF:000095">
    <property type="entry name" value="Sodium/potassium-transporting ATPase subunit alpha-1"/>
    <property type="match status" value="1"/>
</dbReference>
<evidence type="ECO:0000256" key="1">
    <source>
        <dbReference type="ARBA" id="ARBA00004141"/>
    </source>
</evidence>
<keyword evidence="4" id="KW-0067">ATP-binding</keyword>
<protein>
    <submittedName>
        <fullName evidence="9">Uncharacterized protein</fullName>
    </submittedName>
</protein>
<evidence type="ECO:0000256" key="6">
    <source>
        <dbReference type="ARBA" id="ARBA00022989"/>
    </source>
</evidence>
<dbReference type="Proteomes" id="UP000708208">
    <property type="component" value="Unassembled WGS sequence"/>
</dbReference>
<dbReference type="PANTHER" id="PTHR43294">
    <property type="entry name" value="SODIUM/POTASSIUM-TRANSPORTING ATPASE SUBUNIT ALPHA"/>
    <property type="match status" value="1"/>
</dbReference>
<evidence type="ECO:0000313" key="9">
    <source>
        <dbReference type="EMBL" id="CAG7827957.1"/>
    </source>
</evidence>
<dbReference type="NCBIfam" id="TIGR01494">
    <property type="entry name" value="ATPase_P-type"/>
    <property type="match status" value="1"/>
</dbReference>
<organism evidence="9 10">
    <name type="scientific">Allacma fusca</name>
    <dbReference type="NCBI Taxonomy" id="39272"/>
    <lineage>
        <taxon>Eukaryota</taxon>
        <taxon>Metazoa</taxon>
        <taxon>Ecdysozoa</taxon>
        <taxon>Arthropoda</taxon>
        <taxon>Hexapoda</taxon>
        <taxon>Collembola</taxon>
        <taxon>Symphypleona</taxon>
        <taxon>Sminthuridae</taxon>
        <taxon>Allacma</taxon>
    </lineage>
</organism>
<dbReference type="InterPro" id="IPR001757">
    <property type="entry name" value="P_typ_ATPase"/>
</dbReference>
<sequence>MAQEMAHFVHVVSGVAIFLGLLFFSLSIMLGNSWLDSAIFLIGIIVANVPEGLLATVTVCLSLTAKRMANKNCLVKHLEAVETLGSTNCICSDKTGTLTQNRMAVSHLWFNNQIHNCDVTDDIFLRWLSGKYIDVKNVGFQALARVGALCSRATFKPSQFGLPISQ</sequence>
<dbReference type="GO" id="GO:0005391">
    <property type="term" value="F:P-type sodium:potassium-exchanging transporter activity"/>
    <property type="evidence" value="ECO:0007669"/>
    <property type="project" value="TreeGrafter"/>
</dbReference>
<dbReference type="GO" id="GO:1990573">
    <property type="term" value="P:potassium ion import across plasma membrane"/>
    <property type="evidence" value="ECO:0007669"/>
    <property type="project" value="TreeGrafter"/>
</dbReference>
<dbReference type="FunFam" id="3.40.50.1000:FF:000001">
    <property type="entry name" value="Phospholipid-transporting ATPase IC"/>
    <property type="match status" value="1"/>
</dbReference>
<comment type="subcellular location">
    <subcellularLocation>
        <location evidence="1">Membrane</location>
        <topology evidence="1">Multi-pass membrane protein</topology>
    </subcellularLocation>
</comment>
<dbReference type="GO" id="GO:0036376">
    <property type="term" value="P:sodium ion export across plasma membrane"/>
    <property type="evidence" value="ECO:0007669"/>
    <property type="project" value="TreeGrafter"/>
</dbReference>
<evidence type="ECO:0000256" key="8">
    <source>
        <dbReference type="SAM" id="Phobius"/>
    </source>
</evidence>
<dbReference type="GO" id="GO:0005886">
    <property type="term" value="C:plasma membrane"/>
    <property type="evidence" value="ECO:0007669"/>
    <property type="project" value="TreeGrafter"/>
</dbReference>
<name>A0A8J2L392_9HEXA</name>
<keyword evidence="2 8" id="KW-0812">Transmembrane</keyword>
<dbReference type="GO" id="GO:1902600">
    <property type="term" value="P:proton transmembrane transport"/>
    <property type="evidence" value="ECO:0007669"/>
    <property type="project" value="TreeGrafter"/>
</dbReference>
<evidence type="ECO:0000256" key="5">
    <source>
        <dbReference type="ARBA" id="ARBA00022967"/>
    </source>
</evidence>
<keyword evidence="10" id="KW-1185">Reference proteome</keyword>
<dbReference type="GO" id="GO:0030007">
    <property type="term" value="P:intracellular potassium ion homeostasis"/>
    <property type="evidence" value="ECO:0007669"/>
    <property type="project" value="TreeGrafter"/>
</dbReference>
<dbReference type="GO" id="GO:0005524">
    <property type="term" value="F:ATP binding"/>
    <property type="evidence" value="ECO:0007669"/>
    <property type="project" value="UniProtKB-KW"/>
</dbReference>
<gene>
    <name evidence="9" type="ORF">AFUS01_LOCUS37912</name>
</gene>
<evidence type="ECO:0000256" key="2">
    <source>
        <dbReference type="ARBA" id="ARBA00022692"/>
    </source>
</evidence>
<keyword evidence="7 8" id="KW-0472">Membrane</keyword>
<dbReference type="OrthoDB" id="3352408at2759"/>
<feature type="transmembrane region" description="Helical" evidence="8">
    <location>
        <begin position="37"/>
        <end position="61"/>
    </location>
</feature>
<dbReference type="InterPro" id="IPR050510">
    <property type="entry name" value="Cation_transp_ATPase_P-type"/>
</dbReference>
<dbReference type="InterPro" id="IPR018303">
    <property type="entry name" value="ATPase_P-typ_P_site"/>
</dbReference>
<evidence type="ECO:0000256" key="4">
    <source>
        <dbReference type="ARBA" id="ARBA00022840"/>
    </source>
</evidence>
<keyword evidence="3" id="KW-0547">Nucleotide-binding</keyword>
<dbReference type="EMBL" id="CAJVCH010545528">
    <property type="protein sequence ID" value="CAG7827957.1"/>
    <property type="molecule type" value="Genomic_DNA"/>
</dbReference>
<feature type="non-terminal residue" evidence="9">
    <location>
        <position position="166"/>
    </location>
</feature>
<comment type="caution">
    <text evidence="9">The sequence shown here is derived from an EMBL/GenBank/DDBJ whole genome shotgun (WGS) entry which is preliminary data.</text>
</comment>
<accession>A0A8J2L392</accession>
<dbReference type="GO" id="GO:0006883">
    <property type="term" value="P:intracellular sodium ion homeostasis"/>
    <property type="evidence" value="ECO:0007669"/>
    <property type="project" value="TreeGrafter"/>
</dbReference>
<dbReference type="PROSITE" id="PS00154">
    <property type="entry name" value="ATPASE_E1_E2"/>
    <property type="match status" value="1"/>
</dbReference>